<accession>A0AA39XND5</accession>
<proteinExistence type="predicted"/>
<sequence length="348" mass="37327">MIKSVFQACLLGLAVLAAANPLPVDDALERRDHTTNTVTVTTWAPAATATVNPLDITITKPAGWTSTVQPPYATSTITSGCVGYSYIYPPSGHSTGVVTTTVTRQSTVTVTDTNRPIQTSVSYSTAYVTVTTPLVTLLSYYCTNTLVLSYYTDADSTYTWSQFNGGYTFVTEVCLTSVTRSTTIPGVTVPTTVPLNDWDYFGSTTLYTKATRYQTDATSEFPGVGTATVCNNPSPRVNFTVHVTRYTTTQTVFTQRTDQGCSTSTRAVTPRAELLAARQDAPSATPIEVLTVIYTTVLVLDNTAQTLTGTAVVDVYTKSFPQTWPVYITTTASGASTYTSSVCKLPTS</sequence>
<dbReference type="Proteomes" id="UP001174934">
    <property type="component" value="Unassembled WGS sequence"/>
</dbReference>
<keyword evidence="1" id="KW-0732">Signal</keyword>
<evidence type="ECO:0000256" key="1">
    <source>
        <dbReference type="SAM" id="SignalP"/>
    </source>
</evidence>
<evidence type="ECO:0000313" key="2">
    <source>
        <dbReference type="EMBL" id="KAK0636835.1"/>
    </source>
</evidence>
<dbReference type="EMBL" id="JAULSR010000001">
    <property type="protein sequence ID" value="KAK0636835.1"/>
    <property type="molecule type" value="Genomic_DNA"/>
</dbReference>
<keyword evidence="3" id="KW-1185">Reference proteome</keyword>
<name>A0AA39XND5_9PEZI</name>
<dbReference type="AlphaFoldDB" id="A0AA39XND5"/>
<protein>
    <submittedName>
        <fullName evidence="2">Uncharacterized protein</fullName>
    </submittedName>
</protein>
<feature type="chain" id="PRO_5041336116" evidence="1">
    <location>
        <begin position="20"/>
        <end position="348"/>
    </location>
</feature>
<evidence type="ECO:0000313" key="3">
    <source>
        <dbReference type="Proteomes" id="UP001174934"/>
    </source>
</evidence>
<reference evidence="2" key="1">
    <citation type="submission" date="2023-06" db="EMBL/GenBank/DDBJ databases">
        <title>Genome-scale phylogeny and comparative genomics of the fungal order Sordariales.</title>
        <authorList>
            <consortium name="Lawrence Berkeley National Laboratory"/>
            <person name="Hensen N."/>
            <person name="Bonometti L."/>
            <person name="Westerberg I."/>
            <person name="Brannstrom I.O."/>
            <person name="Guillou S."/>
            <person name="Cros-Aarteil S."/>
            <person name="Calhoun S."/>
            <person name="Haridas S."/>
            <person name="Kuo A."/>
            <person name="Mondo S."/>
            <person name="Pangilinan J."/>
            <person name="Riley R."/>
            <person name="LaButti K."/>
            <person name="Andreopoulos B."/>
            <person name="Lipzen A."/>
            <person name="Chen C."/>
            <person name="Yanf M."/>
            <person name="Daum C."/>
            <person name="Ng V."/>
            <person name="Clum A."/>
            <person name="Steindorff A."/>
            <person name="Ohm R."/>
            <person name="Martin F."/>
            <person name="Silar P."/>
            <person name="Natvig D."/>
            <person name="Lalanne C."/>
            <person name="Gautier V."/>
            <person name="Ament-velasquez S.L."/>
            <person name="Kruys A."/>
            <person name="Hutchinson M.I."/>
            <person name="Powell A.J."/>
            <person name="Barry K."/>
            <person name="Miller A.N."/>
            <person name="Grigoriev I.V."/>
            <person name="Debuchy R."/>
            <person name="Gladieux P."/>
            <person name="Thoren M.H."/>
            <person name="Johannesson H."/>
        </authorList>
    </citation>
    <scope>NUCLEOTIDE SEQUENCE</scope>
    <source>
        <strain evidence="2">SMH3391-2</strain>
    </source>
</reference>
<feature type="signal peptide" evidence="1">
    <location>
        <begin position="1"/>
        <end position="19"/>
    </location>
</feature>
<organism evidence="2 3">
    <name type="scientific">Bombardia bombarda</name>
    <dbReference type="NCBI Taxonomy" id="252184"/>
    <lineage>
        <taxon>Eukaryota</taxon>
        <taxon>Fungi</taxon>
        <taxon>Dikarya</taxon>
        <taxon>Ascomycota</taxon>
        <taxon>Pezizomycotina</taxon>
        <taxon>Sordariomycetes</taxon>
        <taxon>Sordariomycetidae</taxon>
        <taxon>Sordariales</taxon>
        <taxon>Lasiosphaeriaceae</taxon>
        <taxon>Bombardia</taxon>
    </lineage>
</organism>
<comment type="caution">
    <text evidence="2">The sequence shown here is derived from an EMBL/GenBank/DDBJ whole genome shotgun (WGS) entry which is preliminary data.</text>
</comment>
<gene>
    <name evidence="2" type="ORF">B0T17DRAFT_91326</name>
</gene>